<dbReference type="InterPro" id="IPR032675">
    <property type="entry name" value="LRR_dom_sf"/>
</dbReference>
<evidence type="ECO:0000313" key="2">
    <source>
        <dbReference type="Proteomes" id="UP000623467"/>
    </source>
</evidence>
<dbReference type="EMBL" id="JACAZH010000013">
    <property type="protein sequence ID" value="KAF7351641.1"/>
    <property type="molecule type" value="Genomic_DNA"/>
</dbReference>
<comment type="caution">
    <text evidence="1">The sequence shown here is derived from an EMBL/GenBank/DDBJ whole genome shotgun (WGS) entry which is preliminary data.</text>
</comment>
<dbReference type="OrthoDB" id="2870744at2759"/>
<dbReference type="Gene3D" id="3.80.10.10">
    <property type="entry name" value="Ribonuclease Inhibitor"/>
    <property type="match status" value="1"/>
</dbReference>
<proteinExistence type="predicted"/>
<organism evidence="1 2">
    <name type="scientific">Mycena sanguinolenta</name>
    <dbReference type="NCBI Taxonomy" id="230812"/>
    <lineage>
        <taxon>Eukaryota</taxon>
        <taxon>Fungi</taxon>
        <taxon>Dikarya</taxon>
        <taxon>Basidiomycota</taxon>
        <taxon>Agaricomycotina</taxon>
        <taxon>Agaricomycetes</taxon>
        <taxon>Agaricomycetidae</taxon>
        <taxon>Agaricales</taxon>
        <taxon>Marasmiineae</taxon>
        <taxon>Mycenaceae</taxon>
        <taxon>Mycena</taxon>
    </lineage>
</organism>
<evidence type="ECO:0008006" key="3">
    <source>
        <dbReference type="Google" id="ProtNLM"/>
    </source>
</evidence>
<evidence type="ECO:0000313" key="1">
    <source>
        <dbReference type="EMBL" id="KAF7351641.1"/>
    </source>
</evidence>
<dbReference type="SUPFAM" id="SSF52047">
    <property type="entry name" value="RNI-like"/>
    <property type="match status" value="1"/>
</dbReference>
<sequence length="469" mass="52158">MATGIQRRFSGARSMGKRISGLWLPKSSRTPEIPESRVLPPDLFREIANHLTKQDMLVLSSCSSELRSLLLPEIYASISGLCGSRACSEKFDMLLTTPKLWVYIRKLEIGPDWLSWPIEESVELRVASTLEKIFPGLTNLETFTWCSIYPLQDTVWRALRISCPNLRNLSYTAQIREFQPDSELFKLRGLRQFSLCVKDNAKAPPAIELDLPPQLCDMVLQNSDLEHLYLRLCSSYNNLHPLSRLMQGTWSKLQSFHIEICSHHPARDTIAAFLALHPTIKSLSLLPHMAEIPPLSLGPDTLPRLESFTGISQHVAALSHVDHLQSLILGDSPITDPSGVHAALGRLTSLTSLSIIIANAGDVSTLSGIVTVCSTLQSLDISYQTPCSMKQLKAIAVELKRLPLLRNFTLSKTYRLSDGTMLAAVLTLLEHNPGLREIHIVWVSTKAWKQSGDYAITSSLGATSQFRSL</sequence>
<protein>
    <recommendedName>
        <fullName evidence="3">F-box domain-containing protein</fullName>
    </recommendedName>
</protein>
<accession>A0A8H7CXJ7</accession>
<dbReference type="AlphaFoldDB" id="A0A8H7CXJ7"/>
<name>A0A8H7CXJ7_9AGAR</name>
<reference evidence="1" key="1">
    <citation type="submission" date="2020-05" db="EMBL/GenBank/DDBJ databases">
        <title>Mycena genomes resolve the evolution of fungal bioluminescence.</title>
        <authorList>
            <person name="Tsai I.J."/>
        </authorList>
    </citation>
    <scope>NUCLEOTIDE SEQUENCE</scope>
    <source>
        <strain evidence="1">160909Yilan</strain>
    </source>
</reference>
<dbReference type="Proteomes" id="UP000623467">
    <property type="component" value="Unassembled WGS sequence"/>
</dbReference>
<gene>
    <name evidence="1" type="ORF">MSAN_01596700</name>
</gene>
<keyword evidence="2" id="KW-1185">Reference proteome</keyword>